<dbReference type="GO" id="GO:0003677">
    <property type="term" value="F:DNA binding"/>
    <property type="evidence" value="ECO:0007669"/>
    <property type="project" value="UniProtKB-KW"/>
</dbReference>
<proteinExistence type="predicted"/>
<dbReference type="RefSeq" id="WP_183595993.1">
    <property type="nucleotide sequence ID" value="NZ_JACHXK010000001.1"/>
</dbReference>
<dbReference type="Proteomes" id="UP000570361">
    <property type="component" value="Unassembled WGS sequence"/>
</dbReference>
<protein>
    <submittedName>
        <fullName evidence="9">Site-specific DNA recombinase</fullName>
    </submittedName>
</protein>
<dbReference type="PANTHER" id="PTHR30461">
    <property type="entry name" value="DNA-INVERTASE FROM LAMBDOID PROPHAGE"/>
    <property type="match status" value="1"/>
</dbReference>
<gene>
    <name evidence="9" type="ORF">FHS18_000195</name>
</gene>
<name>A0A7W5AT69_9BACL</name>
<dbReference type="PROSITE" id="PS00397">
    <property type="entry name" value="RECOMBINASES_1"/>
    <property type="match status" value="1"/>
</dbReference>
<evidence type="ECO:0000256" key="2">
    <source>
        <dbReference type="ARBA" id="ARBA00023125"/>
    </source>
</evidence>
<evidence type="ECO:0000256" key="5">
    <source>
        <dbReference type="PROSITE-ProRule" id="PRU10137"/>
    </source>
</evidence>
<evidence type="ECO:0000256" key="6">
    <source>
        <dbReference type="SAM" id="Coils"/>
    </source>
</evidence>
<dbReference type="SMART" id="SM00857">
    <property type="entry name" value="Resolvase"/>
    <property type="match status" value="1"/>
</dbReference>
<dbReference type="GO" id="GO:0000150">
    <property type="term" value="F:DNA strand exchange activity"/>
    <property type="evidence" value="ECO:0007669"/>
    <property type="project" value="InterPro"/>
</dbReference>
<dbReference type="AlphaFoldDB" id="A0A7W5AT69"/>
<keyword evidence="3" id="KW-0233">DNA recombination</keyword>
<feature type="domain" description="Recombinase" evidence="8">
    <location>
        <begin position="162"/>
        <end position="296"/>
    </location>
</feature>
<accession>A0A7W5AT69</accession>
<dbReference type="PROSITE" id="PS51737">
    <property type="entry name" value="RECOMBINASE_DNA_BIND"/>
    <property type="match status" value="1"/>
</dbReference>
<sequence length="554" mass="63896">MKNIAIYARVSTGLQVSEGGSLDVQIQLCEKKIEELGLSSSGTPLVYREEGVSGEDIDRPILDRLRSEVASGNISHVIVTHPDRLTRDLTDKLLICREFEVHNVKLVFVDTDYQTTPEGLLFFNLMSVIAQYELSLIKKRTVRGRLRAVEKEKKVMPMRVAPFGYDKVAQTLVVNEEEADVVRKIYEWYIHDRLTYRQIGDRLYEMGVMPKRGESKNWGASSILRILKSEIYLGKYFYNRRRYKKVKGVKTKGGNPKKIYDIRNEDEWLMVPIPQIIDESVFELAQKQRKNNYTRAGNVKYEYLLKSILKCALCGRKWLATTYTGRNGKYTCYRCPNHTPKRYGVGVQRCPAKTIRGDLLDGYLWDLVMEFLSNPADYTEQLQATSELVYEELNNAVAIVERDIHEKEAEIERVKTLFRHGIINEEEMLAEFQSLRKTLDSLNENLNMYSSQLKASRQQQVTNNSILEITEKVTEFIEQGGQQLAINDKRFVIDTLIDEILVRYVDDHVVLTVIGHLGALQSDSEQTGVILQRSFMLLHKGYKNTKIIVPIEEK</sequence>
<evidence type="ECO:0000313" key="9">
    <source>
        <dbReference type="EMBL" id="MBB3108167.1"/>
    </source>
</evidence>
<keyword evidence="6" id="KW-0175">Coiled coil</keyword>
<organism evidence="9 10">
    <name type="scientific">Paenibacillus phyllosphaerae</name>
    <dbReference type="NCBI Taxonomy" id="274593"/>
    <lineage>
        <taxon>Bacteria</taxon>
        <taxon>Bacillati</taxon>
        <taxon>Bacillota</taxon>
        <taxon>Bacilli</taxon>
        <taxon>Bacillales</taxon>
        <taxon>Paenibacillaceae</taxon>
        <taxon>Paenibacillus</taxon>
    </lineage>
</organism>
<dbReference type="GO" id="GO:0015074">
    <property type="term" value="P:DNA integration"/>
    <property type="evidence" value="ECO:0007669"/>
    <property type="project" value="UniProtKB-KW"/>
</dbReference>
<keyword evidence="10" id="KW-1185">Reference proteome</keyword>
<dbReference type="InterPro" id="IPR006118">
    <property type="entry name" value="Recombinase_CS"/>
</dbReference>
<dbReference type="InterPro" id="IPR025827">
    <property type="entry name" value="Zn_ribbon_recom_dom"/>
</dbReference>
<dbReference type="InterPro" id="IPR036162">
    <property type="entry name" value="Resolvase-like_N_sf"/>
</dbReference>
<dbReference type="EMBL" id="JACHXK010000001">
    <property type="protein sequence ID" value="MBB3108167.1"/>
    <property type="molecule type" value="Genomic_DNA"/>
</dbReference>
<comment type="caution">
    <text evidence="9">The sequence shown here is derived from an EMBL/GenBank/DDBJ whole genome shotgun (WGS) entry which is preliminary data.</text>
</comment>
<reference evidence="9 10" key="1">
    <citation type="submission" date="2020-08" db="EMBL/GenBank/DDBJ databases">
        <title>Genomic Encyclopedia of Type Strains, Phase III (KMG-III): the genomes of soil and plant-associated and newly described type strains.</title>
        <authorList>
            <person name="Whitman W."/>
        </authorList>
    </citation>
    <scope>NUCLEOTIDE SEQUENCE [LARGE SCALE GENOMIC DNA]</scope>
    <source>
        <strain evidence="9 10">CECT 5862</strain>
    </source>
</reference>
<evidence type="ECO:0000256" key="1">
    <source>
        <dbReference type="ARBA" id="ARBA00022908"/>
    </source>
</evidence>
<feature type="domain" description="Resolvase/invertase-type recombinase catalytic" evidence="7">
    <location>
        <begin position="3"/>
        <end position="152"/>
    </location>
</feature>
<evidence type="ECO:0000256" key="3">
    <source>
        <dbReference type="ARBA" id="ARBA00023172"/>
    </source>
</evidence>
<dbReference type="InterPro" id="IPR006119">
    <property type="entry name" value="Resolv_N"/>
</dbReference>
<evidence type="ECO:0000313" key="10">
    <source>
        <dbReference type="Proteomes" id="UP000570361"/>
    </source>
</evidence>
<dbReference type="Gene3D" id="3.90.1750.20">
    <property type="entry name" value="Putative Large Serine Recombinase, Chain B, Domain 2"/>
    <property type="match status" value="1"/>
</dbReference>
<dbReference type="Gene3D" id="3.40.50.1390">
    <property type="entry name" value="Resolvase, N-terminal catalytic domain"/>
    <property type="match status" value="1"/>
</dbReference>
<dbReference type="Pfam" id="PF13408">
    <property type="entry name" value="Zn_ribbon_recom"/>
    <property type="match status" value="1"/>
</dbReference>
<dbReference type="InterPro" id="IPR011109">
    <property type="entry name" value="DNA_bind_recombinase_dom"/>
</dbReference>
<feature type="coiled-coil region" evidence="6">
    <location>
        <begin position="390"/>
        <end position="459"/>
    </location>
</feature>
<dbReference type="PROSITE" id="PS51736">
    <property type="entry name" value="RECOMBINASES_3"/>
    <property type="match status" value="1"/>
</dbReference>
<dbReference type="InterPro" id="IPR050639">
    <property type="entry name" value="SSR_resolvase"/>
</dbReference>
<dbReference type="Pfam" id="PF00239">
    <property type="entry name" value="Resolvase"/>
    <property type="match status" value="1"/>
</dbReference>
<dbReference type="Pfam" id="PF07508">
    <property type="entry name" value="Recombinase"/>
    <property type="match status" value="1"/>
</dbReference>
<dbReference type="CDD" id="cd00338">
    <property type="entry name" value="Ser_Recombinase"/>
    <property type="match status" value="1"/>
</dbReference>
<evidence type="ECO:0000259" key="7">
    <source>
        <dbReference type="PROSITE" id="PS51736"/>
    </source>
</evidence>
<evidence type="ECO:0000256" key="4">
    <source>
        <dbReference type="PIRSR" id="PIRSR606118-50"/>
    </source>
</evidence>
<evidence type="ECO:0000259" key="8">
    <source>
        <dbReference type="PROSITE" id="PS51737"/>
    </source>
</evidence>
<dbReference type="PANTHER" id="PTHR30461:SF23">
    <property type="entry name" value="DNA RECOMBINASE-RELATED"/>
    <property type="match status" value="1"/>
</dbReference>
<dbReference type="InterPro" id="IPR038109">
    <property type="entry name" value="DNA_bind_recomb_sf"/>
</dbReference>
<keyword evidence="2" id="KW-0238">DNA-binding</keyword>
<feature type="active site" description="O-(5'-phospho-DNA)-serine intermediate" evidence="4 5">
    <location>
        <position position="11"/>
    </location>
</feature>
<dbReference type="SUPFAM" id="SSF53041">
    <property type="entry name" value="Resolvase-like"/>
    <property type="match status" value="1"/>
</dbReference>
<keyword evidence="1" id="KW-0229">DNA integration</keyword>